<proteinExistence type="predicted"/>
<dbReference type="EMBL" id="JAINUF010000009">
    <property type="protein sequence ID" value="KAJ8350437.1"/>
    <property type="molecule type" value="Genomic_DNA"/>
</dbReference>
<evidence type="ECO:0000313" key="15">
    <source>
        <dbReference type="Proteomes" id="UP001152622"/>
    </source>
</evidence>
<dbReference type="FunFam" id="2.60.40.150:FF:000006">
    <property type="entry name" value="Synaptotagmin-like 5, isoform CRA_a"/>
    <property type="match status" value="1"/>
</dbReference>
<dbReference type="InterPro" id="IPR037303">
    <property type="entry name" value="SLP-4/5_C2A"/>
</dbReference>
<dbReference type="GO" id="GO:0005543">
    <property type="term" value="F:phospholipid binding"/>
    <property type="evidence" value="ECO:0007669"/>
    <property type="project" value="InterPro"/>
</dbReference>
<accession>A0A9Q1ISC5</accession>
<dbReference type="Pfam" id="PF00168">
    <property type="entry name" value="C2"/>
    <property type="match status" value="2"/>
</dbReference>
<evidence type="ECO:0000256" key="9">
    <source>
        <dbReference type="ARBA" id="ARBA00072156"/>
    </source>
</evidence>
<dbReference type="SUPFAM" id="SSF57903">
    <property type="entry name" value="FYVE/PHD zinc finger"/>
    <property type="match status" value="1"/>
</dbReference>
<reference evidence="14" key="1">
    <citation type="journal article" date="2023" name="Science">
        <title>Genome structures resolve the early diversification of teleost fishes.</title>
        <authorList>
            <person name="Parey E."/>
            <person name="Louis A."/>
            <person name="Montfort J."/>
            <person name="Bouchez O."/>
            <person name="Roques C."/>
            <person name="Iampietro C."/>
            <person name="Lluch J."/>
            <person name="Castinel A."/>
            <person name="Donnadieu C."/>
            <person name="Desvignes T."/>
            <person name="Floi Bucao C."/>
            <person name="Jouanno E."/>
            <person name="Wen M."/>
            <person name="Mejri S."/>
            <person name="Dirks R."/>
            <person name="Jansen H."/>
            <person name="Henkel C."/>
            <person name="Chen W.J."/>
            <person name="Zahm M."/>
            <person name="Cabau C."/>
            <person name="Klopp C."/>
            <person name="Thompson A.W."/>
            <person name="Robinson-Rechavi M."/>
            <person name="Braasch I."/>
            <person name="Lecointre G."/>
            <person name="Bobe J."/>
            <person name="Postlethwait J.H."/>
            <person name="Berthelot C."/>
            <person name="Roest Crollius H."/>
            <person name="Guiguen Y."/>
        </authorList>
    </citation>
    <scope>NUCLEOTIDE SEQUENCE</scope>
    <source>
        <strain evidence="14">WJC10195</strain>
    </source>
</reference>
<dbReference type="GO" id="GO:0070382">
    <property type="term" value="C:exocytic vesicle"/>
    <property type="evidence" value="ECO:0007669"/>
    <property type="project" value="TreeGrafter"/>
</dbReference>
<comment type="subcellular location">
    <subcellularLocation>
        <location evidence="1">Membrane</location>
        <topology evidence="1">Peripheral membrane protein</topology>
    </subcellularLocation>
</comment>
<feature type="region of interest" description="Disordered" evidence="11">
    <location>
        <begin position="254"/>
        <end position="348"/>
    </location>
</feature>
<dbReference type="AlphaFoldDB" id="A0A9Q1ISC5"/>
<feature type="domain" description="C2" evidence="12">
    <location>
        <begin position="601"/>
        <end position="725"/>
    </location>
</feature>
<dbReference type="PROSITE" id="PS50916">
    <property type="entry name" value="RABBD"/>
    <property type="match status" value="1"/>
</dbReference>
<dbReference type="CDD" id="cd04020">
    <property type="entry name" value="C2B_SLP_1-2-3-4"/>
    <property type="match status" value="1"/>
</dbReference>
<feature type="coiled-coil region" evidence="10">
    <location>
        <begin position="30"/>
        <end position="57"/>
    </location>
</feature>
<dbReference type="Gene3D" id="2.60.40.150">
    <property type="entry name" value="C2 domain"/>
    <property type="match status" value="2"/>
</dbReference>
<protein>
    <recommendedName>
        <fullName evidence="9">Synaptotagmin-like protein 5</fullName>
    </recommendedName>
</protein>
<feature type="compositionally biased region" description="Polar residues" evidence="11">
    <location>
        <begin position="254"/>
        <end position="268"/>
    </location>
</feature>
<keyword evidence="7" id="KW-0472">Membrane</keyword>
<dbReference type="Gene3D" id="3.30.40.10">
    <property type="entry name" value="Zinc/RING finger domain, C3HC4 (zinc finger)"/>
    <property type="match status" value="1"/>
</dbReference>
<dbReference type="PANTHER" id="PTHR45716:SF6">
    <property type="entry name" value="SYNAPTOTAGMIN-LIKE PROTEIN 5"/>
    <property type="match status" value="1"/>
</dbReference>
<evidence type="ECO:0000259" key="13">
    <source>
        <dbReference type="PROSITE" id="PS50916"/>
    </source>
</evidence>
<gene>
    <name evidence="14" type="ORF">SKAU_G00255670</name>
</gene>
<dbReference type="Pfam" id="PF02318">
    <property type="entry name" value="FYVE_2"/>
    <property type="match status" value="1"/>
</dbReference>
<keyword evidence="4" id="KW-0677">Repeat</keyword>
<evidence type="ECO:0000256" key="2">
    <source>
        <dbReference type="ARBA" id="ARBA00022553"/>
    </source>
</evidence>
<organism evidence="14 15">
    <name type="scientific">Synaphobranchus kaupii</name>
    <name type="common">Kaup's arrowtooth eel</name>
    <dbReference type="NCBI Taxonomy" id="118154"/>
    <lineage>
        <taxon>Eukaryota</taxon>
        <taxon>Metazoa</taxon>
        <taxon>Chordata</taxon>
        <taxon>Craniata</taxon>
        <taxon>Vertebrata</taxon>
        <taxon>Euteleostomi</taxon>
        <taxon>Actinopterygii</taxon>
        <taxon>Neopterygii</taxon>
        <taxon>Teleostei</taxon>
        <taxon>Anguilliformes</taxon>
        <taxon>Synaphobranchidae</taxon>
        <taxon>Synaphobranchus</taxon>
    </lineage>
</organism>
<comment type="caution">
    <text evidence="14">The sequence shown here is derived from an EMBL/GenBank/DDBJ whole genome shotgun (WGS) entry which is preliminary data.</text>
</comment>
<feature type="compositionally biased region" description="Polar residues" evidence="11">
    <location>
        <begin position="176"/>
        <end position="186"/>
    </location>
</feature>
<evidence type="ECO:0000256" key="5">
    <source>
        <dbReference type="ARBA" id="ARBA00022771"/>
    </source>
</evidence>
<dbReference type="FunFam" id="2.60.40.150:FF:000107">
    <property type="entry name" value="Synaptotagmin-like 5, isoform CRA_a"/>
    <property type="match status" value="1"/>
</dbReference>
<dbReference type="OrthoDB" id="195679at2759"/>
<dbReference type="InterPro" id="IPR041282">
    <property type="entry name" value="FYVE_2"/>
</dbReference>
<feature type="compositionally biased region" description="Basic and acidic residues" evidence="11">
    <location>
        <begin position="190"/>
        <end position="202"/>
    </location>
</feature>
<dbReference type="InterPro" id="IPR011011">
    <property type="entry name" value="Znf_FYVE_PHD"/>
</dbReference>
<comment type="function">
    <text evidence="8">May act as Rab effector protein and play a role in vesicle trafficking. Binds phospholipids.</text>
</comment>
<dbReference type="FunFam" id="3.30.40.10:FF:000018">
    <property type="entry name" value="Synaptotagmin-like 5, isoform CRA_a"/>
    <property type="match status" value="1"/>
</dbReference>
<dbReference type="InterPro" id="IPR013083">
    <property type="entry name" value="Znf_RING/FYVE/PHD"/>
</dbReference>
<dbReference type="SUPFAM" id="SSF49562">
    <property type="entry name" value="C2 domain (Calcium/lipid-binding domain, CaLB)"/>
    <property type="match status" value="2"/>
</dbReference>
<dbReference type="InterPro" id="IPR035892">
    <property type="entry name" value="C2_domain_sf"/>
</dbReference>
<name>A0A9Q1ISC5_SYNKA</name>
<evidence type="ECO:0000256" key="10">
    <source>
        <dbReference type="SAM" id="Coils"/>
    </source>
</evidence>
<dbReference type="InterPro" id="IPR043567">
    <property type="entry name" value="SYTL1-5_C2B"/>
</dbReference>
<evidence type="ECO:0000256" key="8">
    <source>
        <dbReference type="ARBA" id="ARBA00053749"/>
    </source>
</evidence>
<feature type="region of interest" description="Disordered" evidence="11">
    <location>
        <begin position="154"/>
        <end position="240"/>
    </location>
</feature>
<dbReference type="GO" id="GO:0031267">
    <property type="term" value="F:small GTPase binding"/>
    <property type="evidence" value="ECO:0007669"/>
    <property type="project" value="InterPro"/>
</dbReference>
<evidence type="ECO:0000256" key="6">
    <source>
        <dbReference type="ARBA" id="ARBA00022833"/>
    </source>
</evidence>
<feature type="domain" description="C2" evidence="12">
    <location>
        <begin position="435"/>
        <end position="557"/>
    </location>
</feature>
<keyword evidence="5" id="KW-0863">Zinc-finger</keyword>
<dbReference type="GO" id="GO:0005886">
    <property type="term" value="C:plasma membrane"/>
    <property type="evidence" value="ECO:0007669"/>
    <property type="project" value="TreeGrafter"/>
</dbReference>
<dbReference type="PANTHER" id="PTHR45716">
    <property type="entry name" value="BITESIZE, ISOFORM I"/>
    <property type="match status" value="1"/>
</dbReference>
<evidence type="ECO:0000256" key="1">
    <source>
        <dbReference type="ARBA" id="ARBA00004170"/>
    </source>
</evidence>
<keyword evidence="2" id="KW-0597">Phosphoprotein</keyword>
<dbReference type="GO" id="GO:0042043">
    <property type="term" value="F:neurexin family protein binding"/>
    <property type="evidence" value="ECO:0007669"/>
    <property type="project" value="TreeGrafter"/>
</dbReference>
<dbReference type="GO" id="GO:0006886">
    <property type="term" value="P:intracellular protein transport"/>
    <property type="evidence" value="ECO:0007669"/>
    <property type="project" value="InterPro"/>
</dbReference>
<keyword evidence="15" id="KW-1185">Reference proteome</keyword>
<evidence type="ECO:0000256" key="3">
    <source>
        <dbReference type="ARBA" id="ARBA00022723"/>
    </source>
</evidence>
<dbReference type="InterPro" id="IPR010911">
    <property type="entry name" value="Rab_BD"/>
</dbReference>
<dbReference type="CDD" id="cd04029">
    <property type="entry name" value="C2A_SLP-4_5"/>
    <property type="match status" value="1"/>
</dbReference>
<dbReference type="GO" id="GO:0006887">
    <property type="term" value="P:exocytosis"/>
    <property type="evidence" value="ECO:0007669"/>
    <property type="project" value="TreeGrafter"/>
</dbReference>
<dbReference type="Proteomes" id="UP001152622">
    <property type="component" value="Chromosome 9"/>
</dbReference>
<keyword evidence="6" id="KW-0862">Zinc</keyword>
<keyword evidence="10" id="KW-0175">Coiled coil</keyword>
<keyword evidence="3" id="KW-0479">Metal-binding</keyword>
<evidence type="ECO:0000256" key="7">
    <source>
        <dbReference type="ARBA" id="ARBA00023136"/>
    </source>
</evidence>
<dbReference type="GO" id="GO:0008270">
    <property type="term" value="F:zinc ion binding"/>
    <property type="evidence" value="ECO:0007669"/>
    <property type="project" value="UniProtKB-KW"/>
</dbReference>
<dbReference type="SMART" id="SM00239">
    <property type="entry name" value="C2"/>
    <property type="match status" value="2"/>
</dbReference>
<dbReference type="PROSITE" id="PS50004">
    <property type="entry name" value="C2"/>
    <property type="match status" value="2"/>
</dbReference>
<evidence type="ECO:0000256" key="4">
    <source>
        <dbReference type="ARBA" id="ARBA00022737"/>
    </source>
</evidence>
<sequence>MARLPMDKTPEALNLSFLLDHEREMILSVLQKDDKLRKQEEKRVRTLKNELQDIKHKGAERPPEASERQCGRCQRPLGLIFDRGEPCEGCGQRVCGACRVTPAAGKWRCSVCSKISELKVVTGEWFLEERSKRFSRGSIPSSDVVKQSILYCPPGDGKADNGTMQSDARARERVDTPQSSRSTPQNIPDMAKRKGTCLDKRNSRSALRAGSDWDGQTRIGSAPDLGTHSACSSSSAPLARRGHYTAVETTLPNSLCSQTTRRSSSASKHSIDSGCSRRVRNWPDGAESTAGSHGSESIPNSAATVHRKTESGTPATAVSKDSLYSDHSQSEVDLVAPGTGPSDDTVSLRCRSVPGELNDGEYSDNDRAGDVDALMLVHSGATKRSVTSVMSMYTPPSSERKWSHLNVPDSDAETSSLNSMMSVYSEAGDHGNARVSGEILLHITYSYRTGALNILVKECRNLAIGDDRKQRTDPYVKVHLLPDKSRHSKRKTSVKSNTVSPVFNETLKYVISRCQLETRTLQLSVWHSDRFGRNCFLGEAEVPFDSWDFESQAEEWFSLQPKQVARALDSVLQYKGELTVVLKYIPAEKNLVLPLDQVQEKKGFLKGKKKNLKLPRGGMVELLVREAKNLTAVKFGGMSDTFVKGYLLPDNSKSTKHKTAVVRKSVNPQWNHTFTYCGLQASDLNNVCLELTVWDKESLSSNVFLGGIRLGAGTGQSYGKDVDWMDSYGEEQRLWQRMIDSPEVPQLCTLMLRSSMDKHNL</sequence>
<feature type="domain" description="RabBD" evidence="13">
    <location>
        <begin position="12"/>
        <end position="129"/>
    </location>
</feature>
<feature type="compositionally biased region" description="Polar residues" evidence="11">
    <location>
        <begin position="289"/>
        <end position="303"/>
    </location>
</feature>
<dbReference type="InterPro" id="IPR000008">
    <property type="entry name" value="C2_dom"/>
</dbReference>
<evidence type="ECO:0000313" key="14">
    <source>
        <dbReference type="EMBL" id="KAJ8350437.1"/>
    </source>
</evidence>
<evidence type="ECO:0000259" key="12">
    <source>
        <dbReference type="PROSITE" id="PS50004"/>
    </source>
</evidence>
<evidence type="ECO:0000256" key="11">
    <source>
        <dbReference type="SAM" id="MobiDB-lite"/>
    </source>
</evidence>